<feature type="transmembrane region" description="Helical" evidence="1">
    <location>
        <begin position="115"/>
        <end position="136"/>
    </location>
</feature>
<dbReference type="KEGG" id="bvs:BARVI_00430"/>
<keyword evidence="4" id="KW-1185">Reference proteome</keyword>
<feature type="transmembrane region" description="Helical" evidence="1">
    <location>
        <begin position="143"/>
        <end position="160"/>
    </location>
</feature>
<dbReference type="OrthoDB" id="9816048at2"/>
<feature type="transmembrane region" description="Helical" evidence="1">
    <location>
        <begin position="195"/>
        <end position="212"/>
    </location>
</feature>
<dbReference type="GO" id="GO:0016747">
    <property type="term" value="F:acyltransferase activity, transferring groups other than amino-acyl groups"/>
    <property type="evidence" value="ECO:0007669"/>
    <property type="project" value="InterPro"/>
</dbReference>
<evidence type="ECO:0000313" key="3">
    <source>
        <dbReference type="EMBL" id="AHF13529.1"/>
    </source>
</evidence>
<proteinExistence type="predicted"/>
<dbReference type="STRING" id="880074.BARVI_00430"/>
<feature type="domain" description="Acyltransferase 3" evidence="2">
    <location>
        <begin position="12"/>
        <end position="289"/>
    </location>
</feature>
<dbReference type="InterPro" id="IPR002656">
    <property type="entry name" value="Acyl_transf_3_dom"/>
</dbReference>
<dbReference type="HOGENOM" id="CLU_856894_0_0_10"/>
<dbReference type="InterPro" id="IPR052734">
    <property type="entry name" value="Nod_factor_acetyltransferase"/>
</dbReference>
<feature type="transmembrane region" description="Helical" evidence="1">
    <location>
        <begin position="280"/>
        <end position="298"/>
    </location>
</feature>
<feature type="transmembrane region" description="Helical" evidence="1">
    <location>
        <begin position="83"/>
        <end position="103"/>
    </location>
</feature>
<evidence type="ECO:0000256" key="1">
    <source>
        <dbReference type="SAM" id="Phobius"/>
    </source>
</evidence>
<evidence type="ECO:0000313" key="4">
    <source>
        <dbReference type="Proteomes" id="UP000018901"/>
    </source>
</evidence>
<dbReference type="PANTHER" id="PTHR37312:SF1">
    <property type="entry name" value="MEMBRANE-BOUND ACYLTRANSFERASE YKRP-RELATED"/>
    <property type="match status" value="1"/>
</dbReference>
<dbReference type="PANTHER" id="PTHR37312">
    <property type="entry name" value="MEMBRANE-BOUND ACYLTRANSFERASE YKRP-RELATED"/>
    <property type="match status" value="1"/>
</dbReference>
<dbReference type="RefSeq" id="WP_038534206.1">
    <property type="nucleotide sequence ID" value="NZ_CP007034.1"/>
</dbReference>
<feature type="transmembrane region" description="Helical" evidence="1">
    <location>
        <begin position="218"/>
        <end position="236"/>
    </location>
</feature>
<keyword evidence="1" id="KW-1133">Transmembrane helix</keyword>
<evidence type="ECO:0000259" key="2">
    <source>
        <dbReference type="Pfam" id="PF01757"/>
    </source>
</evidence>
<reference evidence="3 4" key="1">
    <citation type="submission" date="2013-12" db="EMBL/GenBank/DDBJ databases">
        <authorList>
            <consortium name="DOE Joint Genome Institute"/>
            <person name="Eisen J."/>
            <person name="Huntemann M."/>
            <person name="Han J."/>
            <person name="Chen A."/>
            <person name="Kyrpides N."/>
            <person name="Mavromatis K."/>
            <person name="Markowitz V."/>
            <person name="Palaniappan K."/>
            <person name="Ivanova N."/>
            <person name="Schaumberg A."/>
            <person name="Pati A."/>
            <person name="Liolios K."/>
            <person name="Nordberg H.P."/>
            <person name="Cantor M.N."/>
            <person name="Hua S.X."/>
            <person name="Woyke T."/>
        </authorList>
    </citation>
    <scope>NUCLEOTIDE SEQUENCE [LARGE SCALE GENOMIC DNA]</scope>
    <source>
        <strain evidence="4">DSM 18177</strain>
    </source>
</reference>
<accession>W0EWE1</accession>
<gene>
    <name evidence="3" type="ORF">BARVI_00430</name>
</gene>
<feature type="transmembrane region" description="Helical" evidence="1">
    <location>
        <begin position="43"/>
        <end position="62"/>
    </location>
</feature>
<dbReference type="Pfam" id="PF01757">
    <property type="entry name" value="Acyl_transf_3"/>
    <property type="match status" value="1"/>
</dbReference>
<keyword evidence="1" id="KW-0472">Membrane</keyword>
<dbReference type="Proteomes" id="UP000018901">
    <property type="component" value="Chromosome"/>
</dbReference>
<dbReference type="GeneID" id="95972012"/>
<dbReference type="PATRIC" id="fig|880074.11.peg.89"/>
<feature type="transmembrane region" description="Helical" evidence="1">
    <location>
        <begin position="20"/>
        <end position="37"/>
    </location>
</feature>
<dbReference type="EMBL" id="CP007034">
    <property type="protein sequence ID" value="AHF13529.1"/>
    <property type="molecule type" value="Genomic_DNA"/>
</dbReference>
<sequence length="306" mass="36063">MSIIKNKEIAYNHSIDAVKGILIVLVIVGHLLLGSLDENIIRFIIYSFHMPAFIFISGYLLNVKKLCLLSTRKFVAKYWHRMLKAWVIAWVVYTIAYCFYRGFTLSSIIINITDPYYHLWFVPSLFLLITCSRFLFKTIKDEILSYFILLCLGILFYNISNYWNVSQAYNCRLLPFLILGVFARQYLSNIKIRSAIIYIIYFCLVIVLFFSMNNVMAFFRTYIQLPLCSILLLGFLPLVRKGAWHNTLLEWIGRNSLQIYLWHVIPIVILKKIWADNYVVYYILSFTILGAFFIGVYFKSRSRVRV</sequence>
<organism evidence="3 4">
    <name type="scientific">Barnesiella viscericola DSM 18177</name>
    <dbReference type="NCBI Taxonomy" id="880074"/>
    <lineage>
        <taxon>Bacteria</taxon>
        <taxon>Pseudomonadati</taxon>
        <taxon>Bacteroidota</taxon>
        <taxon>Bacteroidia</taxon>
        <taxon>Bacteroidales</taxon>
        <taxon>Barnesiellaceae</taxon>
        <taxon>Barnesiella</taxon>
    </lineage>
</organism>
<name>W0EWE1_9BACT</name>
<protein>
    <recommendedName>
        <fullName evidence="2">Acyltransferase 3 domain-containing protein</fullName>
    </recommendedName>
</protein>
<dbReference type="eggNOG" id="COG3594">
    <property type="taxonomic scope" value="Bacteria"/>
</dbReference>
<dbReference type="AlphaFoldDB" id="W0EWE1"/>
<keyword evidence="1" id="KW-0812">Transmembrane</keyword>